<feature type="transmembrane region" description="Helical" evidence="7">
    <location>
        <begin position="270"/>
        <end position="289"/>
    </location>
</feature>
<evidence type="ECO:0000256" key="6">
    <source>
        <dbReference type="ARBA" id="ARBA00023136"/>
    </source>
</evidence>
<dbReference type="OrthoDB" id="8617652at2"/>
<feature type="transmembrane region" description="Helical" evidence="7">
    <location>
        <begin position="154"/>
        <end position="178"/>
    </location>
</feature>
<evidence type="ECO:0000313" key="9">
    <source>
        <dbReference type="EMBL" id="SDS27178.1"/>
    </source>
</evidence>
<evidence type="ECO:0000256" key="7">
    <source>
        <dbReference type="SAM" id="Phobius"/>
    </source>
</evidence>
<keyword evidence="5" id="KW-0406">Ion transport</keyword>
<evidence type="ECO:0000256" key="5">
    <source>
        <dbReference type="ARBA" id="ARBA00023065"/>
    </source>
</evidence>
<keyword evidence="6 7" id="KW-0472">Membrane</keyword>
<dbReference type="Proteomes" id="UP000243359">
    <property type="component" value="Chromosome I"/>
</dbReference>
<evidence type="ECO:0000256" key="4">
    <source>
        <dbReference type="ARBA" id="ARBA00022989"/>
    </source>
</evidence>
<dbReference type="Pfam" id="PF00999">
    <property type="entry name" value="Na_H_Exchanger"/>
    <property type="match status" value="1"/>
</dbReference>
<dbReference type="GO" id="GO:1902600">
    <property type="term" value="P:proton transmembrane transport"/>
    <property type="evidence" value="ECO:0007669"/>
    <property type="project" value="InterPro"/>
</dbReference>
<keyword evidence="2" id="KW-0813">Transport</keyword>
<dbReference type="AlphaFoldDB" id="A0A1H1QUK9"/>
<sequence>MPDLSILLGEMAWPLAILIAWLAGELGYCWARLPRISLYGLSGFLLAAPQVGLLPSTNDTPGILLLAHVAFGLILFEAGYRFNLRWLQANPWLGVTCLAEAGLTFAAVYLLALLFGTAPLTALLLASLSMATSPATVVRVINEQGGSGQVTERLLHLSAINCVLAVLVFKTVVGLVVFRTSGDLRDALATSLYLMLASTALGALPGVVMPALLRRLGHATRDATLAFAIAVMVLVALAHALKLSPVLAALTFGLVARHRRVVMSQTQRNFGPLGDLLAVLLFVFIASALDWRLVMAGAALGLALVVVRALAKLVGVLLFARLSGISLHKGLLLGIALGPFSAFVILVLEQTRHLGVNLFDLLAPLASAALVLELLGPLLTQRALLLAHELADEGEP</sequence>
<keyword evidence="10" id="KW-1185">Reference proteome</keyword>
<evidence type="ECO:0000256" key="2">
    <source>
        <dbReference type="ARBA" id="ARBA00022449"/>
    </source>
</evidence>
<feature type="transmembrane region" description="Helical" evidence="7">
    <location>
        <begin position="12"/>
        <end position="31"/>
    </location>
</feature>
<comment type="subcellular location">
    <subcellularLocation>
        <location evidence="1">Membrane</location>
        <topology evidence="1">Multi-pass membrane protein</topology>
    </subcellularLocation>
</comment>
<name>A0A1H1QUK9_9PSED</name>
<feature type="transmembrane region" description="Helical" evidence="7">
    <location>
        <begin position="354"/>
        <end position="375"/>
    </location>
</feature>
<dbReference type="PANTHER" id="PTHR43021:SF2">
    <property type="entry name" value="CATION_H+ EXCHANGER DOMAIN-CONTAINING PROTEIN"/>
    <property type="match status" value="1"/>
</dbReference>
<keyword evidence="3 7" id="KW-0812">Transmembrane</keyword>
<dbReference type="InterPro" id="IPR038770">
    <property type="entry name" value="Na+/solute_symporter_sf"/>
</dbReference>
<dbReference type="EMBL" id="LT629751">
    <property type="protein sequence ID" value="SDS27178.1"/>
    <property type="molecule type" value="Genomic_DNA"/>
</dbReference>
<accession>A0A1H1QUK9</accession>
<feature type="transmembrane region" description="Helical" evidence="7">
    <location>
        <begin position="190"/>
        <end position="213"/>
    </location>
</feature>
<feature type="transmembrane region" description="Helical" evidence="7">
    <location>
        <begin position="38"/>
        <end position="56"/>
    </location>
</feature>
<dbReference type="GO" id="GO:0015297">
    <property type="term" value="F:antiporter activity"/>
    <property type="evidence" value="ECO:0007669"/>
    <property type="project" value="UniProtKB-KW"/>
</dbReference>
<dbReference type="InterPro" id="IPR006153">
    <property type="entry name" value="Cation/H_exchanger_TM"/>
</dbReference>
<feature type="transmembrane region" description="Helical" evidence="7">
    <location>
        <begin position="62"/>
        <end position="80"/>
    </location>
</feature>
<feature type="transmembrane region" description="Helical" evidence="7">
    <location>
        <begin position="295"/>
        <end position="319"/>
    </location>
</feature>
<gene>
    <name evidence="9" type="ORF">SAMN05216221_1446</name>
</gene>
<keyword evidence="2" id="KW-0050">Antiport</keyword>
<protein>
    <submittedName>
        <fullName evidence="9">Transporter, CPA2 family</fullName>
    </submittedName>
</protein>
<evidence type="ECO:0000259" key="8">
    <source>
        <dbReference type="Pfam" id="PF00999"/>
    </source>
</evidence>
<dbReference type="GO" id="GO:0016020">
    <property type="term" value="C:membrane"/>
    <property type="evidence" value="ECO:0007669"/>
    <property type="project" value="UniProtKB-SubCell"/>
</dbReference>
<organism evidence="9 10">
    <name type="scientific">Pseudomonas oryzae</name>
    <dbReference type="NCBI Taxonomy" id="1392877"/>
    <lineage>
        <taxon>Bacteria</taxon>
        <taxon>Pseudomonadati</taxon>
        <taxon>Pseudomonadota</taxon>
        <taxon>Gammaproteobacteria</taxon>
        <taxon>Pseudomonadales</taxon>
        <taxon>Pseudomonadaceae</taxon>
        <taxon>Pseudomonas</taxon>
    </lineage>
</organism>
<feature type="transmembrane region" description="Helical" evidence="7">
    <location>
        <begin position="225"/>
        <end position="250"/>
    </location>
</feature>
<evidence type="ECO:0000313" key="10">
    <source>
        <dbReference type="Proteomes" id="UP000243359"/>
    </source>
</evidence>
<dbReference type="STRING" id="1392877.SAMN05216221_1446"/>
<keyword evidence="4 7" id="KW-1133">Transmembrane helix</keyword>
<feature type="transmembrane region" description="Helical" evidence="7">
    <location>
        <begin position="331"/>
        <end position="348"/>
    </location>
</feature>
<feature type="domain" description="Cation/H+ exchanger transmembrane" evidence="8">
    <location>
        <begin position="18"/>
        <end position="376"/>
    </location>
</feature>
<dbReference type="Gene3D" id="1.20.1530.20">
    <property type="match status" value="1"/>
</dbReference>
<proteinExistence type="predicted"/>
<feature type="transmembrane region" description="Helical" evidence="7">
    <location>
        <begin position="92"/>
        <end position="115"/>
    </location>
</feature>
<evidence type="ECO:0000256" key="1">
    <source>
        <dbReference type="ARBA" id="ARBA00004141"/>
    </source>
</evidence>
<dbReference type="PANTHER" id="PTHR43021">
    <property type="entry name" value="NA(+)/H(+) ANTIPORTER-RELATED"/>
    <property type="match status" value="1"/>
</dbReference>
<evidence type="ECO:0000256" key="3">
    <source>
        <dbReference type="ARBA" id="ARBA00022692"/>
    </source>
</evidence>
<reference evidence="10" key="1">
    <citation type="submission" date="2016-10" db="EMBL/GenBank/DDBJ databases">
        <authorList>
            <person name="Varghese N."/>
            <person name="Submissions S."/>
        </authorList>
    </citation>
    <scope>NUCLEOTIDE SEQUENCE [LARGE SCALE GENOMIC DNA]</scope>
    <source>
        <strain evidence="10">KCTC 32247</strain>
    </source>
</reference>